<feature type="region of interest" description="Disordered" evidence="1">
    <location>
        <begin position="188"/>
        <end position="213"/>
    </location>
</feature>
<gene>
    <name evidence="2" type="ORF">NQ314_007163</name>
</gene>
<dbReference type="InterPro" id="IPR010770">
    <property type="entry name" value="Ecd"/>
</dbReference>
<dbReference type="Pfam" id="PF07093">
    <property type="entry name" value="SGT1"/>
    <property type="match status" value="1"/>
</dbReference>
<dbReference type="PANTHER" id="PTHR13060:SF0">
    <property type="entry name" value="PROTEIN ECDYSONELESS HOMOLOG"/>
    <property type="match status" value="1"/>
</dbReference>
<evidence type="ECO:0000313" key="2">
    <source>
        <dbReference type="EMBL" id="KAJ8953970.1"/>
    </source>
</evidence>
<reference evidence="2" key="1">
    <citation type="journal article" date="2023" name="Insect Mol. Biol.">
        <title>Genome sequencing provides insights into the evolution of gene families encoding plant cell wall-degrading enzymes in longhorned beetles.</title>
        <authorList>
            <person name="Shin N.R."/>
            <person name="Okamura Y."/>
            <person name="Kirsch R."/>
            <person name="Pauchet Y."/>
        </authorList>
    </citation>
    <scope>NUCLEOTIDE SEQUENCE</scope>
    <source>
        <strain evidence="2">RBIC_L_NR</strain>
    </source>
</reference>
<proteinExistence type="predicted"/>
<evidence type="ECO:0000313" key="3">
    <source>
        <dbReference type="Proteomes" id="UP001162156"/>
    </source>
</evidence>
<comment type="caution">
    <text evidence="2">The sequence shown here is derived from an EMBL/GenBank/DDBJ whole genome shotgun (WGS) entry which is preliminary data.</text>
</comment>
<dbReference type="Proteomes" id="UP001162156">
    <property type="component" value="Unassembled WGS sequence"/>
</dbReference>
<dbReference type="PANTHER" id="PTHR13060">
    <property type="entry name" value="SGT1 PROTEIN HSGT1 SUPPRESSOR OF GCR2"/>
    <property type="match status" value="1"/>
</dbReference>
<sequence length="213" mass="24258">MLQEKYGQKKIFNINNNSDAADLTEKVSNFLNHVSEIEGAEFPDQNQSPVRPPRRKNKSKVSFSQDTKLEPKPVNNKVNFDPNSFACAVQNILNFVIPEDNSWDLESDSDMSEYEEDNYVKTESYEEVQSKMQQYMEEMDKELAATTIGESFEKKNGDSFDDIENFKPVDIDVNALKNILESYRSQLGEAGPSSNMLGPMGFHLDSRKNGDMD</sequence>
<feature type="compositionally biased region" description="Basic and acidic residues" evidence="1">
    <location>
        <begin position="204"/>
        <end position="213"/>
    </location>
</feature>
<evidence type="ECO:0000256" key="1">
    <source>
        <dbReference type="SAM" id="MobiDB-lite"/>
    </source>
</evidence>
<dbReference type="GO" id="GO:0005634">
    <property type="term" value="C:nucleus"/>
    <property type="evidence" value="ECO:0007669"/>
    <property type="project" value="TreeGrafter"/>
</dbReference>
<accession>A0AAV8YSL8</accession>
<protein>
    <submittedName>
        <fullName evidence="2">Uncharacterized protein</fullName>
    </submittedName>
</protein>
<dbReference type="AlphaFoldDB" id="A0AAV8YSL8"/>
<dbReference type="EMBL" id="JANEYF010001942">
    <property type="protein sequence ID" value="KAJ8953970.1"/>
    <property type="molecule type" value="Genomic_DNA"/>
</dbReference>
<feature type="region of interest" description="Disordered" evidence="1">
    <location>
        <begin position="38"/>
        <end position="76"/>
    </location>
</feature>
<name>A0AAV8YSL8_9CUCU</name>
<keyword evidence="3" id="KW-1185">Reference proteome</keyword>
<organism evidence="2 3">
    <name type="scientific">Rhamnusium bicolor</name>
    <dbReference type="NCBI Taxonomy" id="1586634"/>
    <lineage>
        <taxon>Eukaryota</taxon>
        <taxon>Metazoa</taxon>
        <taxon>Ecdysozoa</taxon>
        <taxon>Arthropoda</taxon>
        <taxon>Hexapoda</taxon>
        <taxon>Insecta</taxon>
        <taxon>Pterygota</taxon>
        <taxon>Neoptera</taxon>
        <taxon>Endopterygota</taxon>
        <taxon>Coleoptera</taxon>
        <taxon>Polyphaga</taxon>
        <taxon>Cucujiformia</taxon>
        <taxon>Chrysomeloidea</taxon>
        <taxon>Cerambycidae</taxon>
        <taxon>Lepturinae</taxon>
        <taxon>Rhagiini</taxon>
        <taxon>Rhamnusium</taxon>
    </lineage>
</organism>